<accession>A0A9N8WRV9</accession>
<dbReference type="OrthoDB" id="2440970at2759"/>
<evidence type="ECO:0000313" key="2">
    <source>
        <dbReference type="Proteomes" id="UP000789759"/>
    </source>
</evidence>
<name>A0A9N8WRV9_9GLOM</name>
<dbReference type="AlphaFoldDB" id="A0A9N8WRV9"/>
<dbReference type="EMBL" id="CAJVQA010000871">
    <property type="protein sequence ID" value="CAG8493770.1"/>
    <property type="molecule type" value="Genomic_DNA"/>
</dbReference>
<keyword evidence="2" id="KW-1185">Reference proteome</keyword>
<gene>
    <name evidence="1" type="ORF">CPELLU_LOCUS2109</name>
</gene>
<reference evidence="1" key="1">
    <citation type="submission" date="2021-06" db="EMBL/GenBank/DDBJ databases">
        <authorList>
            <person name="Kallberg Y."/>
            <person name="Tangrot J."/>
            <person name="Rosling A."/>
        </authorList>
    </citation>
    <scope>NUCLEOTIDE SEQUENCE</scope>
    <source>
        <strain evidence="1">FL966</strain>
    </source>
</reference>
<evidence type="ECO:0000313" key="1">
    <source>
        <dbReference type="EMBL" id="CAG8493770.1"/>
    </source>
</evidence>
<sequence length="236" mass="26685">MHVHQKVDCATSLCNLLTSLNDCISQEEQLMKFEIQCNALSTTGLPMLKQMNLSICYDAIYIKKWNELITEHIDNINVGLCVREQESNTCQILFTSLIQDQQEISEVIVTLQITLNYLISVVDLALKANLCNKLYDVLNTFFCEAQNKVNVGQEQNMNVNNPIVTKHKGCYPKRFKSAVEETSSKSKNQLKVNTSLNVVNEGLGIGSSINEAIYNNKGHKCEKCKEYGYYAKTCNH</sequence>
<protein>
    <submittedName>
        <fullName evidence="1">21702_t:CDS:1</fullName>
    </submittedName>
</protein>
<proteinExistence type="predicted"/>
<dbReference type="Proteomes" id="UP000789759">
    <property type="component" value="Unassembled WGS sequence"/>
</dbReference>
<organism evidence="1 2">
    <name type="scientific">Cetraspora pellucida</name>
    <dbReference type="NCBI Taxonomy" id="1433469"/>
    <lineage>
        <taxon>Eukaryota</taxon>
        <taxon>Fungi</taxon>
        <taxon>Fungi incertae sedis</taxon>
        <taxon>Mucoromycota</taxon>
        <taxon>Glomeromycotina</taxon>
        <taxon>Glomeromycetes</taxon>
        <taxon>Diversisporales</taxon>
        <taxon>Gigasporaceae</taxon>
        <taxon>Cetraspora</taxon>
    </lineage>
</organism>
<comment type="caution">
    <text evidence="1">The sequence shown here is derived from an EMBL/GenBank/DDBJ whole genome shotgun (WGS) entry which is preliminary data.</text>
</comment>